<protein>
    <submittedName>
        <fullName evidence="1">Uncharacterized protein</fullName>
    </submittedName>
</protein>
<evidence type="ECO:0000313" key="1">
    <source>
        <dbReference type="EMBL" id="KKN03739.1"/>
    </source>
</evidence>
<organism evidence="1">
    <name type="scientific">marine sediment metagenome</name>
    <dbReference type="NCBI Taxonomy" id="412755"/>
    <lineage>
        <taxon>unclassified sequences</taxon>
        <taxon>metagenomes</taxon>
        <taxon>ecological metagenomes</taxon>
    </lineage>
</organism>
<reference evidence="1" key="1">
    <citation type="journal article" date="2015" name="Nature">
        <title>Complex archaea that bridge the gap between prokaryotes and eukaryotes.</title>
        <authorList>
            <person name="Spang A."/>
            <person name="Saw J.H."/>
            <person name="Jorgensen S.L."/>
            <person name="Zaremba-Niedzwiedzka K."/>
            <person name="Martijn J."/>
            <person name="Lind A.E."/>
            <person name="van Eijk R."/>
            <person name="Schleper C."/>
            <person name="Guy L."/>
            <person name="Ettema T.J."/>
        </authorList>
    </citation>
    <scope>NUCLEOTIDE SEQUENCE</scope>
</reference>
<accession>A0A0F9MD50</accession>
<sequence>NLQKLYFLVMTFLYALEAGTVDSVSAVGEVLAYFSIGRSAAAVDLANATDGLGALKTLIDTVNTDLSNSTDGLSALKALIDTVDLVVDAIKVKTDDLNFGVSGKVDANITHVNETEVDGTGASGDEWGPA</sequence>
<comment type="caution">
    <text evidence="1">The sequence shown here is derived from an EMBL/GenBank/DDBJ whole genome shotgun (WGS) entry which is preliminary data.</text>
</comment>
<dbReference type="EMBL" id="LAZR01005001">
    <property type="protein sequence ID" value="KKN03739.1"/>
    <property type="molecule type" value="Genomic_DNA"/>
</dbReference>
<proteinExistence type="predicted"/>
<dbReference type="AlphaFoldDB" id="A0A0F9MD50"/>
<gene>
    <name evidence="1" type="ORF">LCGC14_1104540</name>
</gene>
<name>A0A0F9MD50_9ZZZZ</name>
<feature type="non-terminal residue" evidence="1">
    <location>
        <position position="1"/>
    </location>
</feature>